<sequence>MATAEQLDLEDADAIEHHATLDADAGYALLAEKTWAALRALGVERGRMLFLGDHAHTFTGIPVPDTVYGHQEEAVNRAGGVSLALPSQQETCLRGLGFAAERQR</sequence>
<evidence type="ECO:0000313" key="1">
    <source>
        <dbReference type="EMBL" id="GAA4714636.1"/>
    </source>
</evidence>
<gene>
    <name evidence="1" type="ORF">GCM10023198_42360</name>
</gene>
<reference evidence="2" key="1">
    <citation type="journal article" date="2019" name="Int. J. Syst. Evol. Microbiol.">
        <title>The Global Catalogue of Microorganisms (GCM) 10K type strain sequencing project: providing services to taxonomists for standard genome sequencing and annotation.</title>
        <authorList>
            <consortium name="The Broad Institute Genomics Platform"/>
            <consortium name="The Broad Institute Genome Sequencing Center for Infectious Disease"/>
            <person name="Wu L."/>
            <person name="Ma J."/>
        </authorList>
    </citation>
    <scope>NUCLEOTIDE SEQUENCE [LARGE SCALE GENOMIC DNA]</scope>
    <source>
        <strain evidence="2">JCM 17975</strain>
    </source>
</reference>
<accession>A0ABP8XV68</accession>
<evidence type="ECO:0008006" key="3">
    <source>
        <dbReference type="Google" id="ProtNLM"/>
    </source>
</evidence>
<name>A0ABP8XV68_9MICO</name>
<keyword evidence="2" id="KW-1185">Reference proteome</keyword>
<evidence type="ECO:0000313" key="2">
    <source>
        <dbReference type="Proteomes" id="UP001500843"/>
    </source>
</evidence>
<dbReference type="EMBL" id="BAABHM010000018">
    <property type="protein sequence ID" value="GAA4714636.1"/>
    <property type="molecule type" value="Genomic_DNA"/>
</dbReference>
<proteinExistence type="predicted"/>
<organism evidence="1 2">
    <name type="scientific">Promicromonospora umidemergens</name>
    <dbReference type="NCBI Taxonomy" id="629679"/>
    <lineage>
        <taxon>Bacteria</taxon>
        <taxon>Bacillati</taxon>
        <taxon>Actinomycetota</taxon>
        <taxon>Actinomycetes</taxon>
        <taxon>Micrococcales</taxon>
        <taxon>Promicromonosporaceae</taxon>
        <taxon>Promicromonospora</taxon>
    </lineage>
</organism>
<comment type="caution">
    <text evidence="1">The sequence shown here is derived from an EMBL/GenBank/DDBJ whole genome shotgun (WGS) entry which is preliminary data.</text>
</comment>
<protein>
    <recommendedName>
        <fullName evidence="3">Alkaline phosphatase</fullName>
    </recommendedName>
</protein>
<dbReference type="Proteomes" id="UP001500843">
    <property type="component" value="Unassembled WGS sequence"/>
</dbReference>